<organism evidence="1">
    <name type="scientific">Orpheovirus IHUMI-LCC2</name>
    <dbReference type="NCBI Taxonomy" id="2023057"/>
    <lineage>
        <taxon>Viruses</taxon>
        <taxon>Varidnaviria</taxon>
        <taxon>Bamfordvirae</taxon>
        <taxon>Nucleocytoviricota</taxon>
        <taxon>Megaviricetes</taxon>
        <taxon>Pimascovirales</taxon>
        <taxon>Ocovirineae</taxon>
        <taxon>Orpheoviridae</taxon>
        <taxon>Alphaorpheovirus</taxon>
        <taxon>Alphaorpheovirus massiliense</taxon>
    </lineage>
</organism>
<keyword evidence="2" id="KW-1185">Reference proteome</keyword>
<protein>
    <submittedName>
        <fullName evidence="1">Uncharacterized protein</fullName>
    </submittedName>
</protein>
<dbReference type="GeneID" id="35382790"/>
<evidence type="ECO:0000313" key="1">
    <source>
        <dbReference type="EMBL" id="SNW62850.1"/>
    </source>
</evidence>
<dbReference type="Proteomes" id="UP000236316">
    <property type="component" value="Segment"/>
</dbReference>
<reference evidence="1" key="1">
    <citation type="submission" date="2017-08" db="EMBL/GenBank/DDBJ databases">
        <authorList>
            <consortium name="Urmite Genomes"/>
        </authorList>
    </citation>
    <scope>NUCLEOTIDE SEQUENCE [LARGE SCALE GENOMIC DNA]</scope>
    <source>
        <strain evidence="1">IHUMI-LCC2</strain>
    </source>
</reference>
<dbReference type="RefSeq" id="YP_009449152.1">
    <property type="nucleotide sequence ID" value="NC_036594.1"/>
</dbReference>
<dbReference type="EMBL" id="LT906555">
    <property type="protein sequence ID" value="SNW62850.1"/>
    <property type="molecule type" value="Genomic_DNA"/>
</dbReference>
<dbReference type="KEGG" id="vg:35382790"/>
<sequence>MEIIIVMTLDVYDYPEHYILTPPLTLQDEDIKLLYKELQIYNNQSEAVFNGLALRSCYANNIKNKSTTSINFKIFSEVEDNEYTEYEPDIFYNDDNIKHDKSYYLDKITLYGLELAHMIIDKWDANMNDYSLGYELLPYFTKYVIHYTSDEMFKSRNLSESLYEFCRKRLSELYIVDDRDFTNNNKILILKSEAR</sequence>
<name>A0A2I2L5S6_9VIRU</name>
<accession>A0A2I2L5S6</accession>
<evidence type="ECO:0000313" key="2">
    <source>
        <dbReference type="Proteomes" id="UP000236316"/>
    </source>
</evidence>
<proteinExistence type="predicted"/>
<gene>
    <name evidence="1" type="ORF">ORPV_946</name>
</gene>